<name>A0A023D882_ACIMT</name>
<comment type="similarity">
    <text evidence="2">Belongs to the FHIPEP (flagella/HR/invasion proteins export pore) family.</text>
</comment>
<dbReference type="GO" id="GO:0044780">
    <property type="term" value="P:bacterial-type flagellum assembly"/>
    <property type="evidence" value="ECO:0007669"/>
    <property type="project" value="TreeGrafter"/>
</dbReference>
<gene>
    <name evidence="8" type="ORF">Amme_129_001</name>
</gene>
<feature type="transmembrane region" description="Helical" evidence="7">
    <location>
        <begin position="275"/>
        <end position="291"/>
    </location>
</feature>
<dbReference type="GO" id="GO:0009306">
    <property type="term" value="P:protein secretion"/>
    <property type="evidence" value="ECO:0007669"/>
    <property type="project" value="InterPro"/>
</dbReference>
<feature type="transmembrane region" description="Helical" evidence="7">
    <location>
        <begin position="6"/>
        <end position="25"/>
    </location>
</feature>
<keyword evidence="6 7" id="KW-0472">Membrane</keyword>
<dbReference type="Gene3D" id="3.40.30.60">
    <property type="entry name" value="FHIPEP family, domain 1"/>
    <property type="match status" value="1"/>
</dbReference>
<evidence type="ECO:0000256" key="3">
    <source>
        <dbReference type="ARBA" id="ARBA00022475"/>
    </source>
</evidence>
<dbReference type="Pfam" id="PF00771">
    <property type="entry name" value="FHIPEP"/>
    <property type="match status" value="1"/>
</dbReference>
<keyword evidence="8" id="KW-0282">Flagellum</keyword>
<keyword evidence="5 7" id="KW-1133">Transmembrane helix</keyword>
<keyword evidence="4 7" id="KW-0812">Transmembrane</keyword>
<sequence>MGFRSYDLFIPLSVFCILSGLIFPLPTFFLDFGLSFSIVLSVIVLMVSLFVDVAVEFSSFPVLLLLTTLLRLSLEIATTRLILGQGYKGPLAAGHIVSAFGGFLMNGDVAIGIILFVILMVVNFMVITKGSGRIAEVAARFSLDAMPGKQMAIDAELNSGAINDKDAKQRRRDLEEESSFYGTMDGAAKFVRGDAIAAIIIAFVNMVAGLGLGVFRFNMTINDAFSTFAILTVGDGLVTQIPALLVSTAAGIIVTKGASEGKAGDAVAQQLGKRVSPLAIASAVSLILSFLPGLPTFAFLGLFVCIGTVALVRGRNNRALQISSLPEDKQHYESSPVETQVVLVEPLKLELGLGLLPLVSDEGTRLTSQIQILRRKIADDFGFILPSVRVQDNMNLPHNTYSIKVRDIEAGKGSVELTKLLVMDPKGGMPDILGDTTVEAVFGLEARWILPERREDALFRGYTVVDPASVIATHLSEIVKDNLPELLSLAEVEKMMAGLPDDIRKNVAEFVPTQLPIAILHRVFQSLLAEYVSIRDASLILEAMQEAIAMGQKTTSLLLAHVRLRLARQISHSVLSVDGTIPAVILGARWEGEFMTNGAEGTLPSSLMNEFIEALRQGFEFALQRGEFPVVLVDSMLRTSVRAIVERIRPSVSVIAYSEIFPRVKIKTVATLS</sequence>
<dbReference type="AlphaFoldDB" id="A0A023D882"/>
<dbReference type="InterPro" id="IPR042196">
    <property type="entry name" value="FHIPEP_4"/>
</dbReference>
<reference evidence="9" key="1">
    <citation type="journal article" date="2014" name="FEMS Microbiol. Lett.">
        <title>Draft Genomic DNA Sequence of the Facultatively Methylotrophic Bacterium Acidomonas methanolica type strain MB58.</title>
        <authorList>
            <person name="Higashiura N."/>
            <person name="Hadano H."/>
            <person name="Hirakawa H."/>
            <person name="Matsutani M."/>
            <person name="Takabe S."/>
            <person name="Matsushita K."/>
            <person name="Azuma Y."/>
        </authorList>
    </citation>
    <scope>NUCLEOTIDE SEQUENCE [LARGE SCALE GENOMIC DNA]</scope>
    <source>
        <strain evidence="9">MB58</strain>
    </source>
</reference>
<dbReference type="GO" id="GO:0005886">
    <property type="term" value="C:plasma membrane"/>
    <property type="evidence" value="ECO:0007669"/>
    <property type="project" value="UniProtKB-SubCell"/>
</dbReference>
<evidence type="ECO:0000256" key="1">
    <source>
        <dbReference type="ARBA" id="ARBA00004651"/>
    </source>
</evidence>
<dbReference type="InterPro" id="IPR001712">
    <property type="entry name" value="T3SS_FHIPEP"/>
</dbReference>
<accession>A0A023D882</accession>
<proteinExistence type="inferred from homology"/>
<evidence type="ECO:0000256" key="6">
    <source>
        <dbReference type="ARBA" id="ARBA00023136"/>
    </source>
</evidence>
<dbReference type="InterPro" id="IPR042193">
    <property type="entry name" value="FHIPEP_3"/>
</dbReference>
<feature type="transmembrane region" description="Helical" evidence="7">
    <location>
        <begin position="195"/>
        <end position="217"/>
    </location>
</feature>
<comment type="caution">
    <text evidence="8">The sequence shown here is derived from an EMBL/GenBank/DDBJ whole genome shotgun (WGS) entry which is preliminary data.</text>
</comment>
<dbReference type="PANTHER" id="PTHR30161">
    <property type="entry name" value="FLAGELLAR EXPORT PROTEIN, MEMBRANE FLHA SUBUNIT-RELATED"/>
    <property type="match status" value="1"/>
</dbReference>
<dbReference type="EMBL" id="BAND01000128">
    <property type="protein sequence ID" value="GAJ30377.1"/>
    <property type="molecule type" value="Genomic_DNA"/>
</dbReference>
<dbReference type="PIRSF" id="PIRSF005419">
    <property type="entry name" value="FlhA"/>
    <property type="match status" value="1"/>
</dbReference>
<dbReference type="Gene3D" id="3.40.50.12790">
    <property type="entry name" value="FHIPEP family, domain 4"/>
    <property type="match status" value="1"/>
</dbReference>
<dbReference type="PRINTS" id="PR00949">
    <property type="entry name" value="TYPE3IMAPROT"/>
</dbReference>
<organism evidence="8 9">
    <name type="scientific">Acidomonas methanolica NBRC 104435</name>
    <dbReference type="NCBI Taxonomy" id="1231351"/>
    <lineage>
        <taxon>Bacteria</taxon>
        <taxon>Pseudomonadati</taxon>
        <taxon>Pseudomonadota</taxon>
        <taxon>Alphaproteobacteria</taxon>
        <taxon>Acetobacterales</taxon>
        <taxon>Acetobacteraceae</taxon>
        <taxon>Acidomonas</taxon>
    </lineage>
</organism>
<dbReference type="InterPro" id="IPR025505">
    <property type="entry name" value="FHIPEP_CS"/>
</dbReference>
<keyword evidence="3" id="KW-1003">Cell membrane</keyword>
<evidence type="ECO:0000313" key="9">
    <source>
        <dbReference type="Proteomes" id="UP000019760"/>
    </source>
</evidence>
<evidence type="ECO:0000256" key="5">
    <source>
        <dbReference type="ARBA" id="ARBA00022989"/>
    </source>
</evidence>
<evidence type="ECO:0000256" key="2">
    <source>
        <dbReference type="ARBA" id="ARBA00008835"/>
    </source>
</evidence>
<feature type="transmembrane region" description="Helical" evidence="7">
    <location>
        <begin position="32"/>
        <end position="51"/>
    </location>
</feature>
<evidence type="ECO:0000256" key="7">
    <source>
        <dbReference type="SAM" id="Phobius"/>
    </source>
</evidence>
<comment type="subcellular location">
    <subcellularLocation>
        <location evidence="1">Cell membrane</location>
        <topology evidence="1">Multi-pass membrane protein</topology>
    </subcellularLocation>
</comment>
<keyword evidence="8" id="KW-0966">Cell projection</keyword>
<keyword evidence="9" id="KW-1185">Reference proteome</keyword>
<feature type="transmembrane region" description="Helical" evidence="7">
    <location>
        <begin position="109"/>
        <end position="127"/>
    </location>
</feature>
<evidence type="ECO:0000256" key="4">
    <source>
        <dbReference type="ARBA" id="ARBA00022692"/>
    </source>
</evidence>
<feature type="transmembrane region" description="Helical" evidence="7">
    <location>
        <begin position="57"/>
        <end position="74"/>
    </location>
</feature>
<keyword evidence="8" id="KW-0969">Cilium</keyword>
<dbReference type="Proteomes" id="UP000019760">
    <property type="component" value="Unassembled WGS sequence"/>
</dbReference>
<protein>
    <submittedName>
        <fullName evidence="8">Flagellar biosynthesis protein FlhA</fullName>
    </submittedName>
</protein>
<feature type="transmembrane region" description="Helical" evidence="7">
    <location>
        <begin position="237"/>
        <end position="254"/>
    </location>
</feature>
<dbReference type="Gene3D" id="1.10.8.540">
    <property type="entry name" value="FHIPEP family, domain 3"/>
    <property type="match status" value="1"/>
</dbReference>
<dbReference type="PROSITE" id="PS00994">
    <property type="entry name" value="FHIPEP"/>
    <property type="match status" value="1"/>
</dbReference>
<dbReference type="PANTHER" id="PTHR30161:SF1">
    <property type="entry name" value="FLAGELLAR BIOSYNTHESIS PROTEIN FLHA-RELATED"/>
    <property type="match status" value="1"/>
</dbReference>
<dbReference type="InterPro" id="IPR042194">
    <property type="entry name" value="FHIPEP_1"/>
</dbReference>
<reference evidence="8 9" key="2">
    <citation type="journal article" date="2014" name="FEMS Microbiol. Lett.">
        <title>Draft genomic DNA sequence of the facultatively methylotrophic bacterium Acidomonas methanolica type strain MB58.</title>
        <authorList>
            <person name="Higashiura N."/>
            <person name="Hadano H."/>
            <person name="Hirakawa H."/>
            <person name="Matsutani M."/>
            <person name="Takabe S."/>
            <person name="Matsushita K."/>
            <person name="Azuma Y."/>
        </authorList>
    </citation>
    <scope>NUCLEOTIDE SEQUENCE [LARGE SCALE GENOMIC DNA]</scope>
    <source>
        <strain evidence="8 9">MB58</strain>
    </source>
</reference>
<evidence type="ECO:0000313" key="8">
    <source>
        <dbReference type="EMBL" id="GAJ30377.1"/>
    </source>
</evidence>